<dbReference type="Proteomes" id="UP000245680">
    <property type="component" value="Unassembled WGS sequence"/>
</dbReference>
<evidence type="ECO:0000259" key="1">
    <source>
        <dbReference type="Pfam" id="PF14065"/>
    </source>
</evidence>
<reference evidence="2 3" key="1">
    <citation type="submission" date="2018-05" db="EMBL/GenBank/DDBJ databases">
        <title>Rhodobacteraceae gen. nov., sp. nov. isolated from sea water.</title>
        <authorList>
            <person name="Ren Y."/>
        </authorList>
    </citation>
    <scope>NUCLEOTIDE SEQUENCE [LARGE SCALE GENOMIC DNA]</scope>
    <source>
        <strain evidence="2 3">TG-679</strain>
    </source>
</reference>
<proteinExistence type="predicted"/>
<dbReference type="AlphaFoldDB" id="A0A2V2LF48"/>
<keyword evidence="3" id="KW-1185">Reference proteome</keyword>
<sequence>MLRQQAFNVIHEAISYVRREVRDRLALADTDVIIESARVLTQRNQAQGVSITLVNVEEEIALRNEPATERVAGVLRRREPPVALNLYLLFAFEFQAYETSLARLSEVIGIFQSQRAFTPATASGGNPLPPGIEGLIFEMHNMNFEALNNLWGVMGGAYHPSVVYKMRLLRIQSDAGADAPEVTALRLETGLTRRVGS</sequence>
<dbReference type="InterPro" id="IPR025351">
    <property type="entry name" value="Pvc16_N"/>
</dbReference>
<dbReference type="EMBL" id="QGKU01000063">
    <property type="protein sequence ID" value="PWR01049.1"/>
    <property type="molecule type" value="Genomic_DNA"/>
</dbReference>
<comment type="caution">
    <text evidence="2">The sequence shown here is derived from an EMBL/GenBank/DDBJ whole genome shotgun (WGS) entry which is preliminary data.</text>
</comment>
<feature type="domain" description="Pvc16 N-terminal" evidence="1">
    <location>
        <begin position="17"/>
        <end position="182"/>
    </location>
</feature>
<dbReference type="OrthoDB" id="7560784at2"/>
<evidence type="ECO:0000313" key="3">
    <source>
        <dbReference type="Proteomes" id="UP000245680"/>
    </source>
</evidence>
<dbReference type="Pfam" id="PF14065">
    <property type="entry name" value="Pvc16_N"/>
    <property type="match status" value="1"/>
</dbReference>
<protein>
    <recommendedName>
        <fullName evidence="1">Pvc16 N-terminal domain-containing protein</fullName>
    </recommendedName>
</protein>
<gene>
    <name evidence="2" type="ORF">DKT77_19145</name>
</gene>
<accession>A0A2V2LF48</accession>
<name>A0A2V2LF48_9RHOB</name>
<organism evidence="2 3">
    <name type="scientific">Meridianimarinicoccus roseus</name>
    <dbReference type="NCBI Taxonomy" id="2072018"/>
    <lineage>
        <taxon>Bacteria</taxon>
        <taxon>Pseudomonadati</taxon>
        <taxon>Pseudomonadota</taxon>
        <taxon>Alphaproteobacteria</taxon>
        <taxon>Rhodobacterales</taxon>
        <taxon>Paracoccaceae</taxon>
        <taxon>Meridianimarinicoccus</taxon>
    </lineage>
</organism>
<evidence type="ECO:0000313" key="2">
    <source>
        <dbReference type="EMBL" id="PWR01049.1"/>
    </source>
</evidence>